<dbReference type="EMBL" id="CACVKT020007641">
    <property type="protein sequence ID" value="CAC5409404.1"/>
    <property type="molecule type" value="Genomic_DNA"/>
</dbReference>
<dbReference type="PROSITE" id="PS50068">
    <property type="entry name" value="LDLRA_2"/>
    <property type="match status" value="5"/>
</dbReference>
<protein>
    <recommendedName>
        <fullName evidence="21">G-protein coupled receptor GRL101-like protein</fullName>
    </recommendedName>
</protein>
<dbReference type="InterPro" id="IPR026906">
    <property type="entry name" value="LRR_5"/>
</dbReference>
<evidence type="ECO:0000256" key="5">
    <source>
        <dbReference type="ARBA" id="ARBA00022737"/>
    </source>
</evidence>
<evidence type="ECO:0000256" key="8">
    <source>
        <dbReference type="ARBA" id="ARBA00023136"/>
    </source>
</evidence>
<dbReference type="PANTHER" id="PTHR24372">
    <property type="entry name" value="GLYCOPROTEIN HORMONE RECEPTOR"/>
    <property type="match status" value="1"/>
</dbReference>
<dbReference type="InterPro" id="IPR008979">
    <property type="entry name" value="Galactose-bd-like_sf"/>
</dbReference>
<dbReference type="InterPro" id="IPR036055">
    <property type="entry name" value="LDL_receptor-like_sf"/>
</dbReference>
<dbReference type="SUPFAM" id="SSF81321">
    <property type="entry name" value="Family A G protein-coupled receptor-like"/>
    <property type="match status" value="1"/>
</dbReference>
<dbReference type="GO" id="GO:0007189">
    <property type="term" value="P:adenylate cyclase-activating G protein-coupled receptor signaling pathway"/>
    <property type="evidence" value="ECO:0007669"/>
    <property type="project" value="TreeGrafter"/>
</dbReference>
<feature type="disulfide bond" evidence="12">
    <location>
        <begin position="1492"/>
        <end position="1504"/>
    </location>
</feature>
<dbReference type="PRINTS" id="PR00261">
    <property type="entry name" value="LDLRECEPTOR"/>
</dbReference>
<comment type="subcellular location">
    <subcellularLocation>
        <location evidence="1">Cell membrane</location>
        <topology evidence="1">Multi-pass membrane protein</topology>
    </subcellularLocation>
</comment>
<feature type="domain" description="C-type lectin" evidence="17">
    <location>
        <begin position="981"/>
        <end position="1076"/>
    </location>
</feature>
<dbReference type="SUPFAM" id="SSF49854">
    <property type="entry name" value="Spermadhesin, CUB domain"/>
    <property type="match status" value="1"/>
</dbReference>
<evidence type="ECO:0000256" key="2">
    <source>
        <dbReference type="ARBA" id="ARBA00022475"/>
    </source>
</evidence>
<dbReference type="Pfam" id="PF00057">
    <property type="entry name" value="Ldl_recept_a"/>
    <property type="match status" value="3"/>
</dbReference>
<dbReference type="SMART" id="SM00192">
    <property type="entry name" value="LDLa"/>
    <property type="match status" value="5"/>
</dbReference>
<evidence type="ECO:0000256" key="6">
    <source>
        <dbReference type="ARBA" id="ARBA00022989"/>
    </source>
</evidence>
<evidence type="ECO:0000256" key="10">
    <source>
        <dbReference type="ARBA" id="ARBA00023170"/>
    </source>
</evidence>
<organism evidence="19 20">
    <name type="scientific">Mytilus coruscus</name>
    <name type="common">Sea mussel</name>
    <dbReference type="NCBI Taxonomy" id="42192"/>
    <lineage>
        <taxon>Eukaryota</taxon>
        <taxon>Metazoa</taxon>
        <taxon>Spiralia</taxon>
        <taxon>Lophotrochozoa</taxon>
        <taxon>Mollusca</taxon>
        <taxon>Bivalvia</taxon>
        <taxon>Autobranchia</taxon>
        <taxon>Pteriomorphia</taxon>
        <taxon>Mytilida</taxon>
        <taxon>Mytiloidea</taxon>
        <taxon>Mytilidae</taxon>
        <taxon>Mytilinae</taxon>
        <taxon>Mytilus</taxon>
    </lineage>
</organism>
<dbReference type="Pfam" id="PF16977">
    <property type="entry name" value="ApeC"/>
    <property type="match status" value="1"/>
</dbReference>
<keyword evidence="11" id="KW-0807">Transducer</keyword>
<dbReference type="PROSITE" id="PS50041">
    <property type="entry name" value="C_TYPE_LECTIN_2"/>
    <property type="match status" value="1"/>
</dbReference>
<keyword evidence="8 13" id="KW-0472">Membrane</keyword>
<dbReference type="Gene3D" id="3.10.100.10">
    <property type="entry name" value="Mannose-Binding Protein A, subunit A"/>
    <property type="match status" value="1"/>
</dbReference>
<dbReference type="SMART" id="SM00369">
    <property type="entry name" value="LRR_TYP"/>
    <property type="match status" value="4"/>
</dbReference>
<evidence type="ECO:0000256" key="12">
    <source>
        <dbReference type="PROSITE-ProRule" id="PRU00124"/>
    </source>
</evidence>
<dbReference type="InterPro" id="IPR001611">
    <property type="entry name" value="Leu-rich_rpt"/>
</dbReference>
<feature type="disulfide bond" evidence="12">
    <location>
        <begin position="1511"/>
        <end position="1526"/>
    </location>
</feature>
<evidence type="ECO:0000256" key="7">
    <source>
        <dbReference type="ARBA" id="ARBA00023040"/>
    </source>
</evidence>
<evidence type="ECO:0000256" key="4">
    <source>
        <dbReference type="ARBA" id="ARBA00022692"/>
    </source>
</evidence>
<evidence type="ECO:0000256" key="3">
    <source>
        <dbReference type="ARBA" id="ARBA00022614"/>
    </source>
</evidence>
<feature type="disulfide bond" evidence="12">
    <location>
        <begin position="1234"/>
        <end position="1252"/>
    </location>
</feature>
<dbReference type="InterPro" id="IPR032675">
    <property type="entry name" value="LRR_dom_sf"/>
</dbReference>
<keyword evidence="3" id="KW-0433">Leucine-rich repeat</keyword>
<dbReference type="Gene3D" id="1.20.1070.10">
    <property type="entry name" value="Rhodopsin 7-helix transmembrane proteins"/>
    <property type="match status" value="1"/>
</dbReference>
<keyword evidence="14" id="KW-0732">Signal</keyword>
<keyword evidence="20" id="KW-1185">Reference proteome</keyword>
<keyword evidence="10" id="KW-0675">Receptor</keyword>
<evidence type="ECO:0000313" key="19">
    <source>
        <dbReference type="EMBL" id="CAC5409404.1"/>
    </source>
</evidence>
<dbReference type="CDD" id="cd00112">
    <property type="entry name" value="LDLa"/>
    <property type="match status" value="4"/>
</dbReference>
<feature type="chain" id="PRO_5026932545" description="G-protein coupled receptor GRL101-like protein" evidence="14">
    <location>
        <begin position="19"/>
        <end position="1858"/>
    </location>
</feature>
<dbReference type="InterPro" id="IPR016186">
    <property type="entry name" value="C-type_lectin-like/link_sf"/>
</dbReference>
<reference evidence="19 20" key="1">
    <citation type="submission" date="2020-06" db="EMBL/GenBank/DDBJ databases">
        <authorList>
            <person name="Li R."/>
            <person name="Bekaert M."/>
        </authorList>
    </citation>
    <scope>NUCLEOTIDE SEQUENCE [LARGE SCALE GENOMIC DNA]</scope>
    <source>
        <strain evidence="20">wild</strain>
    </source>
</reference>
<feature type="disulfide bond" evidence="12">
    <location>
        <begin position="1190"/>
        <end position="1202"/>
    </location>
</feature>
<feature type="transmembrane region" description="Helical" evidence="13">
    <location>
        <begin position="1805"/>
        <end position="1827"/>
    </location>
</feature>
<dbReference type="PROSITE" id="PS51450">
    <property type="entry name" value="LRR"/>
    <property type="match status" value="1"/>
</dbReference>
<feature type="domain" description="F5/8 type C" evidence="16">
    <location>
        <begin position="439"/>
        <end position="586"/>
    </location>
</feature>
<dbReference type="InterPro" id="IPR035914">
    <property type="entry name" value="Sperma_CUB_dom_sf"/>
</dbReference>
<gene>
    <name evidence="19" type="ORF">MCOR_42693</name>
</gene>
<dbReference type="SMART" id="SM00042">
    <property type="entry name" value="CUB"/>
    <property type="match status" value="1"/>
</dbReference>
<sequence length="1858" mass="212086">MFYFVFFGCICFPRYTYSFIVRSASEPACPGIECLNGQEIKISTCRCICNENAGLCFNDTNPPSIWPTGSYALPASMYGCPEDDWEMRYINLTLPISSNDMYWESSGTFYSLRYYGDVFNYSHLKDLHILGPYSKRSFQLNFCVKDSNDSSGLQTAQGNFCLYDIGKGCANGFKEGNMTVRGYHIDIVGFGIHSTDSTTVTFCCKEDSNSTLSEVFPHDFPFVLLKGPSTDSCERISDMFVSEDIMFMLRQGIDWEFHGTIPNVTKIDRHIGIHFCFYQPESYTAFDSGELQNPYPLSDFYSLGRPVYSSPYVKSTDNNPNFVVDEVKLIGTLFSTILTRRPWVQIDLQQFIRITHVITMDLSPLMRPHHHLYGMYVSINQWDFVNRGAMTCFFGVTKTDFLCRRPIIGQYVTLTLELEYITAIQDLADFKVYGFPTGCGRNLGMITGDIKDYQIETSSNYKDIHHSRAMQGTEGWCSSPEDRDRWLMVDFIAPTKVQGVILHGWYQIKRMFIQSFVVEFGLQEDNLIRYGEDNLNLKIFTVDTTQDVHILQKFMFLHVILTRYIKIKVIEPSHEIACFKAEFIGCQVYASRNKWCKDSRKSLLSQPKRNIDIGFASVRHIETLVVCDDNLNMTFKECLQRTIDKGYIGNVYEESKNHCCYYNTSNTNRHYTYLWKRNEFKDVITSERLCLSGFYRPMFHLTEVAKFPPILGYIDEIYSPLFPSNYPKGINQYTAVYSSPGMYLKLTILYASFAETETEATLQQSGHTYMNPSPCKDTLSIDIGEGKWIKINRENQKRYRYASFMATGDNIKIHFTTCFTYLISENVNYQLEIESIDYPGCGVNATQFATCTAKNAYIASYLYPSLYTASDTNIWKIRGRYGQYIELQFIELDVNNMALVDSFVEVFDFEHWIAYPTSLGRFTKTRMPLNRMISSWHMMDVEFRVGNDLTGKGFLGLYTIKDVVIETISNVSDCAAAWANFRTSCYKLFYNNHVNLQKAESACVREGGHLVSVNSEEEMTFVHQLITSEVTRAVKVYIGRATIKGISQPDGYDDEQCVAIILNSIHNKQSWHDVPCAYSKIPYFMCETQLDAYNNLVKDGGKIVLGNTGISNLNQSLFTCGNGEVISQLAVCDTYNDCSDKSDEKHCGTKCSSSQYQCEDGLCIHFTFYCDHIRNCKDGSDEHNCRWRSCEDGEWQCDNKQCIPLAQRCDVTIDCLDGSDENNCETCSFNAYQCFDKSCISQDRVCDTISDCPGRYEEDETMCTGLGRFKQTSCEQWWVIGARLNGQYFVDEGTEGIFGAYCEFHDKGNTLLISTYFSYFYVGINKIDIGNKYSESIFFIFPDDMIKSVMKKDKHQCSQNVRVTCYFHDIQSSDFFETYPGFHCFGGTDWSQVDVNKVFTDNVVISNPDRLPFNGYDVPEISYSDEGFYDVTVGPVVCKSEISKNVSSNQSRCSNGQLYNYTDHCIMHVNERSDINGCRDMTHLQNCGNLTCPGLYRCQQSTTCLLFDEVCDNIRQCPHGDDEVGCDVTCPIGCSCEGFIFICHQKEVEKIFLDLSMEVRKLDLSSSLFPNNSLIVPAYTYLAELKLFNCSIDNIMPYTFGQLMNLLHLDLSNNKLKILNSYTFYGVTKLITLNLKDNLMLGIIKPNAFMSLPNIKDLELSGTRIIKLFNGTFNGLGNLETFNITGNGLTTVEENVFDVLVSLLTIDLTQNDVTKFSLDIFSRLSHLTQMKTDSYIFCCLKPKSVSAENCYPKMDEFSSCSDLMRNDALRICLWIIAINALIGNIGVILYRIIYEKTLLFKANWLFIMNLGVSDMLMGLYLGIIAVADMYYSGNYILHDREWRDSLVCKLAGILAAIS</sequence>
<dbReference type="InterPro" id="IPR000859">
    <property type="entry name" value="CUB_dom"/>
</dbReference>
<feature type="domain" description="CUB" evidence="15">
    <location>
        <begin position="841"/>
        <end position="961"/>
    </location>
</feature>
<comment type="caution">
    <text evidence="12">Lacks conserved residue(s) required for the propagation of feature annotation.</text>
</comment>
<dbReference type="SUPFAM" id="SSF49785">
    <property type="entry name" value="Galactose-binding domain-like"/>
    <property type="match status" value="2"/>
</dbReference>
<dbReference type="CDD" id="cd00041">
    <property type="entry name" value="CUB"/>
    <property type="match status" value="1"/>
</dbReference>
<evidence type="ECO:0000259" key="17">
    <source>
        <dbReference type="PROSITE" id="PS50041"/>
    </source>
</evidence>
<dbReference type="InterPro" id="IPR000421">
    <property type="entry name" value="FA58C"/>
</dbReference>
<dbReference type="InterPro" id="IPR031569">
    <property type="entry name" value="ApeC"/>
</dbReference>
<evidence type="ECO:0000256" key="11">
    <source>
        <dbReference type="ARBA" id="ARBA00023224"/>
    </source>
</evidence>
<feature type="disulfide bond" evidence="12">
    <location>
        <begin position="1197"/>
        <end position="1215"/>
    </location>
</feature>
<feature type="domain" description="G-protein coupled receptors family 1 profile" evidence="18">
    <location>
        <begin position="1783"/>
        <end position="1858"/>
    </location>
</feature>
<accession>A0A6J8DQG4</accession>
<dbReference type="SUPFAM" id="SSF52058">
    <property type="entry name" value="L domain-like"/>
    <property type="match status" value="1"/>
</dbReference>
<keyword evidence="7" id="KW-0297">G-protein coupled receptor</keyword>
<dbReference type="Proteomes" id="UP000507470">
    <property type="component" value="Unassembled WGS sequence"/>
</dbReference>
<dbReference type="Gene3D" id="2.60.120.290">
    <property type="entry name" value="Spermadhesin, CUB domain"/>
    <property type="match status" value="1"/>
</dbReference>
<keyword evidence="6 13" id="KW-1133">Transmembrane helix</keyword>
<feature type="disulfide bond" evidence="12">
    <location>
        <begin position="1120"/>
        <end position="1138"/>
    </location>
</feature>
<feature type="disulfide bond" evidence="12">
    <location>
        <begin position="1170"/>
        <end position="1185"/>
    </location>
</feature>
<feature type="transmembrane region" description="Helical" evidence="13">
    <location>
        <begin position="1773"/>
        <end position="1793"/>
    </location>
</feature>
<feature type="disulfide bond" evidence="12">
    <location>
        <begin position="1132"/>
        <end position="1147"/>
    </location>
</feature>
<dbReference type="Pfam" id="PF00059">
    <property type="entry name" value="Lectin_C"/>
    <property type="match status" value="1"/>
</dbReference>
<dbReference type="GO" id="GO:0005886">
    <property type="term" value="C:plasma membrane"/>
    <property type="evidence" value="ECO:0007669"/>
    <property type="project" value="UniProtKB-SubCell"/>
</dbReference>
<dbReference type="InterPro" id="IPR002172">
    <property type="entry name" value="LDrepeatLR_classA_rpt"/>
</dbReference>
<keyword evidence="9 12" id="KW-1015">Disulfide bond</keyword>
<feature type="disulfide bond" evidence="12">
    <location>
        <begin position="1209"/>
        <end position="1224"/>
    </location>
</feature>
<keyword evidence="5" id="KW-0677">Repeat</keyword>
<dbReference type="InterPro" id="IPR016187">
    <property type="entry name" value="CTDL_fold"/>
</dbReference>
<evidence type="ECO:0000256" key="9">
    <source>
        <dbReference type="ARBA" id="ARBA00023157"/>
    </source>
</evidence>
<keyword evidence="4 13" id="KW-0812">Transmembrane</keyword>
<evidence type="ECO:0000256" key="14">
    <source>
        <dbReference type="SAM" id="SignalP"/>
    </source>
</evidence>
<dbReference type="InterPro" id="IPR017452">
    <property type="entry name" value="GPCR_Rhodpsn_7TM"/>
</dbReference>
<dbReference type="OrthoDB" id="6116813at2759"/>
<dbReference type="InterPro" id="IPR003591">
    <property type="entry name" value="Leu-rich_rpt_typical-subtyp"/>
</dbReference>
<feature type="disulfide bond" evidence="12">
    <location>
        <begin position="1227"/>
        <end position="1239"/>
    </location>
</feature>
<dbReference type="Gene3D" id="4.10.400.10">
    <property type="entry name" value="Low-density Lipoprotein Receptor"/>
    <property type="match status" value="3"/>
</dbReference>
<dbReference type="Pfam" id="PF00754">
    <property type="entry name" value="F5_F8_type_C"/>
    <property type="match status" value="1"/>
</dbReference>
<dbReference type="PROSITE" id="PS50262">
    <property type="entry name" value="G_PROTEIN_RECEP_F1_2"/>
    <property type="match status" value="1"/>
</dbReference>
<dbReference type="Pfam" id="PF00431">
    <property type="entry name" value="CUB"/>
    <property type="match status" value="1"/>
</dbReference>
<dbReference type="Gene3D" id="3.80.10.10">
    <property type="entry name" value="Ribonuclease Inhibitor"/>
    <property type="match status" value="2"/>
</dbReference>
<dbReference type="Pfam" id="PF13306">
    <property type="entry name" value="LRR_5"/>
    <property type="match status" value="1"/>
</dbReference>
<dbReference type="SUPFAM" id="SSF56436">
    <property type="entry name" value="C-type lectin-like"/>
    <property type="match status" value="1"/>
</dbReference>
<dbReference type="PROSITE" id="PS01209">
    <property type="entry name" value="LDLRA_1"/>
    <property type="match status" value="1"/>
</dbReference>
<evidence type="ECO:0000259" key="16">
    <source>
        <dbReference type="PROSITE" id="PS50022"/>
    </source>
</evidence>
<dbReference type="PANTHER" id="PTHR24372:SF77">
    <property type="entry name" value="G-PROTEIN COUPLED RECEPTORS FAMILY 1 PROFILE DOMAIN-CONTAINING PROTEIN"/>
    <property type="match status" value="1"/>
</dbReference>
<evidence type="ECO:0000256" key="1">
    <source>
        <dbReference type="ARBA" id="ARBA00004651"/>
    </source>
</evidence>
<dbReference type="GO" id="GO:0009755">
    <property type="term" value="P:hormone-mediated signaling pathway"/>
    <property type="evidence" value="ECO:0007669"/>
    <property type="project" value="TreeGrafter"/>
</dbReference>
<dbReference type="PROSITE" id="PS50022">
    <property type="entry name" value="FA58C_3"/>
    <property type="match status" value="1"/>
</dbReference>
<feature type="disulfide bond" evidence="12">
    <location>
        <begin position="1158"/>
        <end position="1176"/>
    </location>
</feature>
<evidence type="ECO:0000259" key="18">
    <source>
        <dbReference type="PROSITE" id="PS50262"/>
    </source>
</evidence>
<dbReference type="Gene3D" id="2.60.120.260">
    <property type="entry name" value="Galactose-binding domain-like"/>
    <property type="match status" value="2"/>
</dbReference>
<feature type="disulfide bond" evidence="12">
    <location>
        <begin position="1151"/>
        <end position="1163"/>
    </location>
</feature>
<evidence type="ECO:0000313" key="20">
    <source>
        <dbReference type="Proteomes" id="UP000507470"/>
    </source>
</evidence>
<dbReference type="InterPro" id="IPR023415">
    <property type="entry name" value="LDLR_class-A_CS"/>
</dbReference>
<name>A0A6J8DQG4_MYTCO</name>
<dbReference type="InterPro" id="IPR001304">
    <property type="entry name" value="C-type_lectin-like"/>
</dbReference>
<evidence type="ECO:0000256" key="13">
    <source>
        <dbReference type="SAM" id="Phobius"/>
    </source>
</evidence>
<evidence type="ECO:0000259" key="15">
    <source>
        <dbReference type="PROSITE" id="PS01180"/>
    </source>
</evidence>
<keyword evidence="2" id="KW-1003">Cell membrane</keyword>
<dbReference type="SUPFAM" id="SSF57424">
    <property type="entry name" value="LDL receptor-like module"/>
    <property type="match status" value="4"/>
</dbReference>
<dbReference type="GO" id="GO:0008528">
    <property type="term" value="F:G protein-coupled peptide receptor activity"/>
    <property type="evidence" value="ECO:0007669"/>
    <property type="project" value="TreeGrafter"/>
</dbReference>
<feature type="signal peptide" evidence="14">
    <location>
        <begin position="1"/>
        <end position="18"/>
    </location>
</feature>
<proteinExistence type="predicted"/>
<evidence type="ECO:0008006" key="21">
    <source>
        <dbReference type="Google" id="ProtNLM"/>
    </source>
</evidence>
<dbReference type="SMART" id="SM00034">
    <property type="entry name" value="CLECT"/>
    <property type="match status" value="1"/>
</dbReference>
<dbReference type="PROSITE" id="PS01180">
    <property type="entry name" value="CUB"/>
    <property type="match status" value="1"/>
</dbReference>